<evidence type="ECO:0000259" key="3">
    <source>
        <dbReference type="PROSITE" id="PS50011"/>
    </source>
</evidence>
<dbReference type="CDD" id="cd14014">
    <property type="entry name" value="STKc_PknB_like"/>
    <property type="match status" value="1"/>
</dbReference>
<evidence type="ECO:0000256" key="2">
    <source>
        <dbReference type="SAM" id="Phobius"/>
    </source>
</evidence>
<sequence length="484" mass="51313">MRAENNDVHVPNWGVNSLPQGTILHNKYEVVGELGSGGFGIVYEAKDQLNSGTTVAIKEYFPQAICGRHALSLTITPQKPSDRNSYQKGKDAFVREAYSLREVRHSGIIAVYETFEDRGNMYFIMERLQGGSLQLRIDAQTIPTAEQATQWLHATLDALSHLHAINLLHLDISPSNILINDLNKPVLIDFGAARQAVGNESMLLTTIAREGYTPYEQYNDYALQTRSPATDVYALGATFYHLLSGAKPLPSLARKLGGAKDQLRPLSELVGSKFPSALVRSIETAMAVEPGNRWNDAGAWLKNLGTVGPRTREVPVGPRTREVPRGPRTRETPIVRFSVWTAAIIVVWILIAAAVAVFGNDHVSEAVVAPTPTVMVEPAPVVPPAPPMPEISPPGKPTVHLELIIPKINDEEGDKAVKAMVEAAAEEEASRAAAAAMAASAASVAPDAAAAAAAAMAASAASVAPDAAAAAAAAAASAAAEAAR</sequence>
<accession>A0ABX0MLI6</accession>
<dbReference type="Pfam" id="PF00069">
    <property type="entry name" value="Pkinase"/>
    <property type="match status" value="1"/>
</dbReference>
<dbReference type="InterPro" id="IPR000719">
    <property type="entry name" value="Prot_kinase_dom"/>
</dbReference>
<dbReference type="Gene3D" id="1.10.510.10">
    <property type="entry name" value="Transferase(Phosphotransferase) domain 1"/>
    <property type="match status" value="1"/>
</dbReference>
<feature type="transmembrane region" description="Helical" evidence="2">
    <location>
        <begin position="337"/>
        <end position="358"/>
    </location>
</feature>
<keyword evidence="4" id="KW-0418">Kinase</keyword>
<keyword evidence="1" id="KW-0067">ATP-binding</keyword>
<gene>
    <name evidence="4" type="ORF">F1735_13050</name>
</gene>
<keyword evidence="2" id="KW-0472">Membrane</keyword>
<dbReference type="PANTHER" id="PTHR24347">
    <property type="entry name" value="SERINE/THREONINE-PROTEIN KINASE"/>
    <property type="match status" value="1"/>
</dbReference>
<dbReference type="GO" id="GO:0016301">
    <property type="term" value="F:kinase activity"/>
    <property type="evidence" value="ECO:0007669"/>
    <property type="project" value="UniProtKB-KW"/>
</dbReference>
<feature type="domain" description="Protein kinase" evidence="3">
    <location>
        <begin position="28"/>
        <end position="307"/>
    </location>
</feature>
<dbReference type="PROSITE" id="PS00109">
    <property type="entry name" value="PROTEIN_KINASE_TYR"/>
    <property type="match status" value="1"/>
</dbReference>
<dbReference type="SUPFAM" id="SSF56112">
    <property type="entry name" value="Protein kinase-like (PK-like)"/>
    <property type="match status" value="1"/>
</dbReference>
<comment type="caution">
    <text evidence="4">The sequence shown here is derived from an EMBL/GenBank/DDBJ whole genome shotgun (WGS) entry which is preliminary data.</text>
</comment>
<dbReference type="PROSITE" id="PS50011">
    <property type="entry name" value="PROTEIN_KINASE_DOM"/>
    <property type="match status" value="1"/>
</dbReference>
<reference evidence="4 5" key="1">
    <citation type="submission" date="2019-10" db="EMBL/GenBank/DDBJ databases">
        <title>Taxonomy of Antarctic Massilia spp.: description of Massilia rubra sp. nov., Massilia aquatica sp. nov., Massilia mucilaginosa sp. nov., Massilia frigida sp. nov. isolated from streams, lakes and regoliths.</title>
        <authorList>
            <person name="Holochova P."/>
            <person name="Sedlacek I."/>
            <person name="Kralova S."/>
            <person name="Maslanova I."/>
            <person name="Busse H.-J."/>
            <person name="Stankova E."/>
            <person name="Vrbovska V."/>
            <person name="Kovarovic V."/>
            <person name="Bartak M."/>
            <person name="Svec P."/>
            <person name="Pantucek R."/>
        </authorList>
    </citation>
    <scope>NUCLEOTIDE SEQUENCE [LARGE SCALE GENOMIC DNA]</scope>
    <source>
        <strain evidence="4 5">CCM 8694</strain>
    </source>
</reference>
<organism evidence="4 5">
    <name type="scientific">Massilia genomosp. 1</name>
    <dbReference type="NCBI Taxonomy" id="2609280"/>
    <lineage>
        <taxon>Bacteria</taxon>
        <taxon>Pseudomonadati</taxon>
        <taxon>Pseudomonadota</taxon>
        <taxon>Betaproteobacteria</taxon>
        <taxon>Burkholderiales</taxon>
        <taxon>Oxalobacteraceae</taxon>
        <taxon>Telluria group</taxon>
        <taxon>Massilia</taxon>
    </lineage>
</organism>
<dbReference type="InterPro" id="IPR011009">
    <property type="entry name" value="Kinase-like_dom_sf"/>
</dbReference>
<dbReference type="PROSITE" id="PS00107">
    <property type="entry name" value="PROTEIN_KINASE_ATP"/>
    <property type="match status" value="1"/>
</dbReference>
<evidence type="ECO:0000313" key="5">
    <source>
        <dbReference type="Proteomes" id="UP000610594"/>
    </source>
</evidence>
<keyword evidence="5" id="KW-1185">Reference proteome</keyword>
<evidence type="ECO:0000256" key="1">
    <source>
        <dbReference type="PROSITE-ProRule" id="PRU10141"/>
    </source>
</evidence>
<dbReference type="RefSeq" id="WP_167237338.1">
    <property type="nucleotide sequence ID" value="NZ_WHJF01000028.1"/>
</dbReference>
<proteinExistence type="predicted"/>
<keyword evidence="4" id="KW-0808">Transferase</keyword>
<feature type="binding site" evidence="1">
    <location>
        <position position="58"/>
    </location>
    <ligand>
        <name>ATP</name>
        <dbReference type="ChEBI" id="CHEBI:30616"/>
    </ligand>
</feature>
<keyword evidence="1" id="KW-0547">Nucleotide-binding</keyword>
<dbReference type="InterPro" id="IPR008266">
    <property type="entry name" value="Tyr_kinase_AS"/>
</dbReference>
<dbReference type="InterPro" id="IPR017441">
    <property type="entry name" value="Protein_kinase_ATP_BS"/>
</dbReference>
<name>A0ABX0MLI6_9BURK</name>
<keyword evidence="2" id="KW-0812">Transmembrane</keyword>
<dbReference type="Proteomes" id="UP000610594">
    <property type="component" value="Unassembled WGS sequence"/>
</dbReference>
<protein>
    <submittedName>
        <fullName evidence="4">Protein kinase</fullName>
    </submittedName>
</protein>
<evidence type="ECO:0000313" key="4">
    <source>
        <dbReference type="EMBL" id="NHZ63221.1"/>
    </source>
</evidence>
<dbReference type="EMBL" id="WHJF01000028">
    <property type="protein sequence ID" value="NHZ63221.1"/>
    <property type="molecule type" value="Genomic_DNA"/>
</dbReference>
<keyword evidence="2" id="KW-1133">Transmembrane helix</keyword>